<feature type="transmembrane region" description="Helical" evidence="2">
    <location>
        <begin position="20"/>
        <end position="41"/>
    </location>
</feature>
<evidence type="ECO:0000313" key="3">
    <source>
        <dbReference type="EMBL" id="QCI79397.1"/>
    </source>
</evidence>
<gene>
    <name evidence="3" type="ORF">E6W36_07085</name>
</gene>
<evidence type="ECO:0000313" key="4">
    <source>
        <dbReference type="Proteomes" id="UP000298714"/>
    </source>
</evidence>
<organism evidence="3 4">
    <name type="scientific">Hankyongella ginsenosidimutans</name>
    <dbReference type="NCBI Taxonomy" id="1763828"/>
    <lineage>
        <taxon>Bacteria</taxon>
        <taxon>Pseudomonadati</taxon>
        <taxon>Pseudomonadota</taxon>
        <taxon>Alphaproteobacteria</taxon>
        <taxon>Sphingomonadales</taxon>
        <taxon>Sphingomonadaceae</taxon>
        <taxon>Hankyongella</taxon>
    </lineage>
</organism>
<keyword evidence="4" id="KW-1185">Reference proteome</keyword>
<protein>
    <submittedName>
        <fullName evidence="3">Uncharacterized protein</fullName>
    </submittedName>
</protein>
<proteinExistence type="predicted"/>
<accession>A0A4D7C987</accession>
<name>A0A4D7C987_9SPHN</name>
<sequence length="123" mass="13641">MTVGLAVLAIGRLWYSLPTAFLVGGLAVWVVLCALVGKIILNKRHRDESITDDNLPGDNLNLEAVVATLIEEIASLRQSIDGIRDEIRVYIEEQVNNTEIATTKSFMMNIIILKILTSHTIRP</sequence>
<keyword evidence="1" id="KW-0175">Coiled coil</keyword>
<dbReference type="EMBL" id="CP039704">
    <property type="protein sequence ID" value="QCI79397.1"/>
    <property type="molecule type" value="Genomic_DNA"/>
</dbReference>
<keyword evidence="2" id="KW-0812">Transmembrane</keyword>
<evidence type="ECO:0000256" key="2">
    <source>
        <dbReference type="SAM" id="Phobius"/>
    </source>
</evidence>
<feature type="coiled-coil region" evidence="1">
    <location>
        <begin position="59"/>
        <end position="93"/>
    </location>
</feature>
<keyword evidence="2" id="KW-0472">Membrane</keyword>
<dbReference type="RefSeq" id="WP_222874232.1">
    <property type="nucleotide sequence ID" value="NZ_CP039704.1"/>
</dbReference>
<evidence type="ECO:0000256" key="1">
    <source>
        <dbReference type="SAM" id="Coils"/>
    </source>
</evidence>
<dbReference type="KEGG" id="hgn:E6W36_07085"/>
<dbReference type="AlphaFoldDB" id="A0A4D7C987"/>
<dbReference type="Proteomes" id="UP000298714">
    <property type="component" value="Chromosome"/>
</dbReference>
<reference evidence="4" key="1">
    <citation type="submission" date="2019-04" db="EMBL/GenBank/DDBJ databases">
        <title>Complete genome sequence of Sphingomonas sp. W1-2-3.</title>
        <authorList>
            <person name="Im W.T."/>
        </authorList>
    </citation>
    <scope>NUCLEOTIDE SEQUENCE [LARGE SCALE GENOMIC DNA]</scope>
    <source>
        <strain evidence="4">W1-2-3</strain>
    </source>
</reference>
<keyword evidence="2" id="KW-1133">Transmembrane helix</keyword>